<dbReference type="PROSITE" id="PS50013">
    <property type="entry name" value="CHROMO_2"/>
    <property type="match status" value="1"/>
</dbReference>
<feature type="compositionally biased region" description="Polar residues" evidence="8">
    <location>
        <begin position="1969"/>
        <end position="1979"/>
    </location>
</feature>
<dbReference type="Pfam" id="PF00385">
    <property type="entry name" value="Chromo"/>
    <property type="match status" value="1"/>
</dbReference>
<dbReference type="GO" id="GO:0008270">
    <property type="term" value="F:zinc ion binding"/>
    <property type="evidence" value="ECO:0007669"/>
    <property type="project" value="UniProtKB-KW"/>
</dbReference>
<evidence type="ECO:0000256" key="8">
    <source>
        <dbReference type="SAM" id="MobiDB-lite"/>
    </source>
</evidence>
<feature type="region of interest" description="Disordered" evidence="8">
    <location>
        <begin position="1937"/>
        <end position="1986"/>
    </location>
</feature>
<evidence type="ECO:0000256" key="5">
    <source>
        <dbReference type="ARBA" id="ARBA00023242"/>
    </source>
</evidence>
<dbReference type="Pfam" id="PF02891">
    <property type="entry name" value="zf-MIZ"/>
    <property type="match status" value="1"/>
</dbReference>
<dbReference type="PROSITE" id="PS51044">
    <property type="entry name" value="ZF_SP_RING"/>
    <property type="match status" value="1"/>
</dbReference>
<dbReference type="InterPro" id="IPR000953">
    <property type="entry name" value="Chromo/chromo_shadow_dom"/>
</dbReference>
<accession>A0A1J1GV78</accession>
<keyword evidence="12" id="KW-1185">Reference proteome</keyword>
<sequence length="2827" mass="330516">MVIKKNKNYANKPQKRNKFKNIIAEDYSSEVSLTDIGEPDYNDVFEVEKIVMARYKFNRKKKKNGKEESLDNFEFFIKWKNYDSDENTWEPFENLSSTLKSQAREAALRLKTEMDNMEKKRKGININDNQSGENVTTNEMENNFLAIEDSKNISNKVELENVNKNNCVTSLDNYLIKNNNLLSDININSCSKDHHEKRDDPISSKDYENVKNILCISDRKSNDRFNNQNNEHIGNSKINILDNIDNNYYVDKNNIYNTTMNSNENVFDNLSNNPNEHINQNNINVKNNVHVLDNFNSIHNEEKNQIHHTNICNEPNILCKNKEINYTNFSKGISKGDKFICNKNRDKRKFELFNVGNSDEQNKDIELGCDKSLKKVNLNNDGLFKEDFLSKKQYDSSNFSELLFISDEIYEQYETKNDLNLSKKPSEDENSNNQLTNNDDNSVSNVTNELLCLKDDYPKNTGRDKDVIKESKNENINVKINNKFIITHIKNKNFEKEKINIDNNYSNKMNENGNNEKIECDDKLKLEEKNKIIEKTCINNNANFISKNLKKKVSDKKKLQKKIHTGNIFKEKLNTLKKNMKKISKNSYMFKLNMHDLENNYEDKLLDFEEVNKTNEIIDKNKFSGDNTNICINDHAKFAEKIQEKDKSYLCKKMQNGNKLYEKNDSYLSKGGFEVNTLREIDKNEENCEIINEDNCNSLKEKITEEIFNKKKMNISNENVYEEKNIIDFIEVDKNSMEHNKNRNVIRKLINNSENHIIGEESNIENTENENRKYKSKGFEVIQKIIETNSSEKKKKIEKEAYSKINEHKIIKKSEYAINKKFVHPHSQEQNKNVIERADYFKEINDLEKKMIYPNDKNITSIVNDISYYINDKNESKFKSNRNNNEEIEKYVLSVCNQSSKKNNSNISKKIDKNDTSNTDKYIKKIKNKDSEYTTKKYNEKKKIQVDGSFINKNNENNQLKRIQENNKNILIHNEAIKNNENISYLLEKFDKVSFTKQMHHSKIERRKKDNVKKGNNRSNNNDNTLNINYENSINNSTSMNNEMVINLKDILNIENDKYDYYINFLENILNTLKEKRPCKSSDLILLDGLKSNLNNKDNSVQNSSILSNINVQNISYNKNIYNNSSIDPKESGKNTIDKFDKKNKFSNDYVKIIKSSKKISQGNCIHDNNETKKMKIKNVMYISHDVIENNNAPCIINNELNAEDLSISSNKRLNENNNEKKKSKRISSLCKNNEKQKIENTAIPNSKISVKSKNLLKNEIKESNILRSSNKNNFNKDKINDYQLDTLNINDIKMNYMDRYNQYYAAIDGLVLNNISALIKNMNIINFYNSQNRNCINFINGSFQVHLLESYTNILLYFDIFNDFRNYNFICKNCEFINILLDNFCDSKTTNRNSGVDNSLNDISKNIMLFDEIFRLNKKMNIFFKKILLSINIKPNQFFFPSVEYFEKLYIYLNYKKDSSKITNEDANTISLVKKSSKGVNLKVNKSFKDINSNTSHEYIENIKDYNNNDDCYNKNSYDRGKNRINNYEQDGCQTNNSNILEENVENKMVSENNLKNDDHSNLEKFKQRKIITVPKHNGNEYLEKMLTQKKNNNEVQEKNIPLNEMNKNEEILNIYNNKINNIMENKVCNDDTNFIQKHKGCNIVNKNLKCIVKEKNACIIKGKQDDNIDIINHSDNHLLNVNIVKNMEENKCHTIKESTILKKFVDDNMRINNGGGNISNVSTYNNKDNSNIVLSNVLCNGNKDLGDMCNSNDVIDKKCINVISLYNNSNIIKYVDINNLNRINLSQINVEEKTIANDNSNTKNDTMAINTNVNNKITNQTNDLNNLNNAKDDTCNINMMNVCQTQIIHGNINSNKNKIINEFNKEKKNKKEFSEFQQNSVNKDNRKNEGRKCLINNASNDFKNNERNETMVCINDLEKNNCNENMDIITSNFKFNKRSNSNNSTNSNDTNNSIKSNHDINDCKGINNHSNTKNMMENDNEKRKSIPLNDCNDLLISEKHYISDEEKKKNNLNNFYSSKDKAYEELNDSKINDMRAIYTYYDSVKNIDDIKYCEKRIELYKSTKSIITKYHEFFVNNCLNLRKHYPDMQMNYFGAHNKLNLFNSYDLKDLDNYFIKKNDKKYISCHICSYNENICYLSWIAYFEKEALFFKSQKKKKNRHANIEENACSLNSPDRSRNNACINMYSDLRKKEKNYRNSNSFINSSVQQNNEQIDKGDTCFILDDNDSCKQKDENIVSDITNNQNEVNKNDLSGDDNSKKNNISEELNLTNIKEKNEDIILIHNKINCLNKTKNNIIENKKLLSKNVQNIENGNLEENIIEKNLLDANRNSSFENRDVNINDSLKNIHKNIIIEENKNSSDKINSIVNEENDVRKSRNTENCNISYIFGDNENEEIVDSGSKKNYIYNSYDLNTKKNINNNNMNDNADLNNNGNNIHSSISGVSLIEQKYNNNDNINVNNYNQNKLRNPNDHNFLFESNERVKISNRRFCDMKKFLCSKKTLITRLNLIKEKGYICLFCRSLLSVPDNLIKKILNINIFKIPQELNEEVDEYMFFKLDDTDFRELSANSKRLELRGIKLDMQRFWNPYISFPKHFSIVINYKHTIKLPYFDRAIKRVDREIVIPSRYLKHGCNVIMLSLKNRKAEKFLIPEMFYCFTLCIINNIEASTLHVACHIIKYSIVEEKLCKLHLANLIKSKLCEDNDIQIVNGQNNTINFFCPYTYSKIKLPCKSISCKHLDPFCFASWIISQNKLAPNKKWKCPICDVSCFPHEVMIDSFYKNICDSLNENNLNTEVLYDWKNGDVLIKPITKNSGATKKNNNDVLEID</sequence>
<dbReference type="EMBL" id="CVMV01000059">
    <property type="protein sequence ID" value="CRG96457.1"/>
    <property type="molecule type" value="Genomic_DNA"/>
</dbReference>
<feature type="compositionally biased region" description="Low complexity" evidence="8">
    <location>
        <begin position="431"/>
        <end position="443"/>
    </location>
</feature>
<comment type="subcellular location">
    <subcellularLocation>
        <location evidence="1">Nucleus</location>
    </subcellularLocation>
</comment>
<feature type="compositionally biased region" description="Low complexity" evidence="8">
    <location>
        <begin position="1937"/>
        <end position="1957"/>
    </location>
</feature>
<dbReference type="SMART" id="SM00298">
    <property type="entry name" value="CHROMO"/>
    <property type="match status" value="1"/>
</dbReference>
<evidence type="ECO:0000256" key="6">
    <source>
        <dbReference type="PROSITE-ProRule" id="PRU00452"/>
    </source>
</evidence>
<feature type="region of interest" description="Disordered" evidence="8">
    <location>
        <begin position="2241"/>
        <end position="2263"/>
    </location>
</feature>
<feature type="coiled-coil region" evidence="7">
    <location>
        <begin position="750"/>
        <end position="777"/>
    </location>
</feature>
<feature type="region of interest" description="Disordered" evidence="8">
    <location>
        <begin position="999"/>
        <end position="1028"/>
    </location>
</feature>
<dbReference type="Gene3D" id="3.30.40.10">
    <property type="entry name" value="Zinc/RING finger domain, C3HC4 (zinc finger)"/>
    <property type="match status" value="1"/>
</dbReference>
<dbReference type="Proteomes" id="UP000220797">
    <property type="component" value="Unassembled WGS sequence"/>
</dbReference>
<keyword evidence="3 6" id="KW-0863">Zinc-finger</keyword>
<keyword evidence="5" id="KW-0539">Nucleus</keyword>
<feature type="region of interest" description="Disordered" evidence="8">
    <location>
        <begin position="420"/>
        <end position="443"/>
    </location>
</feature>
<dbReference type="VEuPathDB" id="PlasmoDB:PGAL8A_00368200"/>
<organism evidence="11 12">
    <name type="scientific">Plasmodium gallinaceum</name>
    <dbReference type="NCBI Taxonomy" id="5849"/>
    <lineage>
        <taxon>Eukaryota</taxon>
        <taxon>Sar</taxon>
        <taxon>Alveolata</taxon>
        <taxon>Apicomplexa</taxon>
        <taxon>Aconoidasida</taxon>
        <taxon>Haemosporida</taxon>
        <taxon>Plasmodiidae</taxon>
        <taxon>Plasmodium</taxon>
        <taxon>Plasmodium (Haemamoeba)</taxon>
    </lineage>
</organism>
<evidence type="ECO:0000259" key="10">
    <source>
        <dbReference type="PROSITE" id="PS51044"/>
    </source>
</evidence>
<feature type="coiled-coil region" evidence="7">
    <location>
        <begin position="1581"/>
        <end position="1627"/>
    </location>
</feature>
<dbReference type="SUPFAM" id="SSF54160">
    <property type="entry name" value="Chromo domain-like"/>
    <property type="match status" value="1"/>
</dbReference>
<evidence type="ECO:0000313" key="11">
    <source>
        <dbReference type="EMBL" id="CRG96457.1"/>
    </source>
</evidence>
<dbReference type="OMA" id="SILCISN"/>
<gene>
    <name evidence="11" type="ORF">PGAL8A_00368200</name>
</gene>
<dbReference type="InterPro" id="IPR016197">
    <property type="entry name" value="Chromo-like_dom_sf"/>
</dbReference>
<keyword evidence="4" id="KW-0862">Zinc</keyword>
<dbReference type="InterPro" id="IPR004181">
    <property type="entry name" value="Znf_MIZ"/>
</dbReference>
<evidence type="ECO:0000313" key="12">
    <source>
        <dbReference type="Proteomes" id="UP000220797"/>
    </source>
</evidence>
<dbReference type="InterPro" id="IPR023779">
    <property type="entry name" value="Chromodomain_CS"/>
</dbReference>
<dbReference type="RefSeq" id="XP_028529262.1">
    <property type="nucleotide sequence ID" value="XM_028672739.1"/>
</dbReference>
<protein>
    <recommendedName>
        <fullName evidence="13">Chromo domain-containing protein</fullName>
    </recommendedName>
</protein>
<keyword evidence="2" id="KW-0479">Metal-binding</keyword>
<evidence type="ECO:0008006" key="13">
    <source>
        <dbReference type="Google" id="ProtNLM"/>
    </source>
</evidence>
<dbReference type="Gene3D" id="2.40.50.40">
    <property type="match status" value="1"/>
</dbReference>
<comment type="caution">
    <text evidence="11">The sequence shown here is derived from an EMBL/GenBank/DDBJ whole genome shotgun (WGS) entry which is preliminary data.</text>
</comment>
<dbReference type="GO" id="GO:0005634">
    <property type="term" value="C:nucleus"/>
    <property type="evidence" value="ECO:0007669"/>
    <property type="project" value="UniProtKB-SubCell"/>
</dbReference>
<dbReference type="OrthoDB" id="433924at2759"/>
<dbReference type="PROSITE" id="PS00598">
    <property type="entry name" value="CHROMO_1"/>
    <property type="match status" value="1"/>
</dbReference>
<feature type="coiled-coil region" evidence="7">
    <location>
        <begin position="100"/>
        <end position="127"/>
    </location>
</feature>
<feature type="compositionally biased region" description="Low complexity" evidence="8">
    <location>
        <begin position="1017"/>
        <end position="1028"/>
    </location>
</feature>
<feature type="domain" description="Chromo" evidence="9">
    <location>
        <begin position="45"/>
        <end position="122"/>
    </location>
</feature>
<evidence type="ECO:0000256" key="2">
    <source>
        <dbReference type="ARBA" id="ARBA00022723"/>
    </source>
</evidence>
<dbReference type="GeneID" id="39732212"/>
<feature type="domain" description="SP-RING-type" evidence="10">
    <location>
        <begin position="2701"/>
        <end position="2789"/>
    </location>
</feature>
<keyword evidence="7" id="KW-0175">Coiled coil</keyword>
<name>A0A1J1GV78_PLAGA</name>
<evidence type="ECO:0000256" key="3">
    <source>
        <dbReference type="ARBA" id="ARBA00022771"/>
    </source>
</evidence>
<dbReference type="InterPro" id="IPR013083">
    <property type="entry name" value="Znf_RING/FYVE/PHD"/>
</dbReference>
<feature type="compositionally biased region" description="Polar residues" evidence="8">
    <location>
        <begin position="2241"/>
        <end position="2252"/>
    </location>
</feature>
<evidence type="ECO:0000256" key="4">
    <source>
        <dbReference type="ARBA" id="ARBA00022833"/>
    </source>
</evidence>
<evidence type="ECO:0000256" key="1">
    <source>
        <dbReference type="ARBA" id="ARBA00004123"/>
    </source>
</evidence>
<dbReference type="InterPro" id="IPR023780">
    <property type="entry name" value="Chromo_domain"/>
</dbReference>
<proteinExistence type="predicted"/>
<feature type="coiled-coil region" evidence="7">
    <location>
        <begin position="953"/>
        <end position="980"/>
    </location>
</feature>
<evidence type="ECO:0000256" key="7">
    <source>
        <dbReference type="SAM" id="Coils"/>
    </source>
</evidence>
<reference evidence="11" key="1">
    <citation type="submission" date="2015-04" db="EMBL/GenBank/DDBJ databases">
        <authorList>
            <consortium name="Pathogen Informatics"/>
        </authorList>
    </citation>
    <scope>NUCLEOTIDE SEQUENCE [LARGE SCALE GENOMIC DNA]</scope>
    <source>
        <strain evidence="11">8A</strain>
    </source>
</reference>
<evidence type="ECO:0000259" key="9">
    <source>
        <dbReference type="PROSITE" id="PS50013"/>
    </source>
</evidence>
<feature type="compositionally biased region" description="Basic residues" evidence="8">
    <location>
        <begin position="999"/>
        <end position="1011"/>
    </location>
</feature>